<dbReference type="EMBL" id="OB662806">
    <property type="protein sequence ID" value="CAD7230586.1"/>
    <property type="molecule type" value="Genomic_DNA"/>
</dbReference>
<dbReference type="AlphaFoldDB" id="A0A7R8WKA1"/>
<gene>
    <name evidence="1" type="ORF">CTOB1V02_LOCUS8444</name>
</gene>
<sequence length="201" mass="22051">MKMLHRIALAFFVVSIGTFVDGKARKEEEDPGKFQRVSHVATNVKTQVSTMDGRNIYDCSVTGSWTIPALGEVIVSFYCDTICNPIYALEVPTLSLRHTYKSDITITLEKDGRQVLIKDRGAANSCDISYVQAHVDDVGIGGYLDDKCGTLSSPPTYTSRQHLSEGFSGVPDCGYWTFKVTDYKPGDSGTITALGIRFSSE</sequence>
<protein>
    <submittedName>
        <fullName evidence="1">Uncharacterized protein</fullName>
    </submittedName>
</protein>
<dbReference type="Gene3D" id="2.60.120.260">
    <property type="entry name" value="Galactose-binding domain-like"/>
    <property type="match status" value="1"/>
</dbReference>
<dbReference type="InterPro" id="IPR008979">
    <property type="entry name" value="Galactose-bd-like_sf"/>
</dbReference>
<proteinExistence type="predicted"/>
<reference evidence="1" key="1">
    <citation type="submission" date="2020-11" db="EMBL/GenBank/DDBJ databases">
        <authorList>
            <person name="Tran Van P."/>
        </authorList>
    </citation>
    <scope>NUCLEOTIDE SEQUENCE</scope>
</reference>
<organism evidence="1">
    <name type="scientific">Cyprideis torosa</name>
    <dbReference type="NCBI Taxonomy" id="163714"/>
    <lineage>
        <taxon>Eukaryota</taxon>
        <taxon>Metazoa</taxon>
        <taxon>Ecdysozoa</taxon>
        <taxon>Arthropoda</taxon>
        <taxon>Crustacea</taxon>
        <taxon>Oligostraca</taxon>
        <taxon>Ostracoda</taxon>
        <taxon>Podocopa</taxon>
        <taxon>Podocopida</taxon>
        <taxon>Cytherocopina</taxon>
        <taxon>Cytheroidea</taxon>
        <taxon>Cytherideidae</taxon>
        <taxon>Cyprideis</taxon>
    </lineage>
</organism>
<dbReference type="SUPFAM" id="SSF49785">
    <property type="entry name" value="Galactose-binding domain-like"/>
    <property type="match status" value="1"/>
</dbReference>
<name>A0A7R8WKA1_9CRUS</name>
<evidence type="ECO:0000313" key="1">
    <source>
        <dbReference type="EMBL" id="CAD7230586.1"/>
    </source>
</evidence>
<accession>A0A7R8WKA1</accession>